<dbReference type="PANTHER" id="PTHR37305:SF1">
    <property type="entry name" value="MEMBRANE PROTEIN"/>
    <property type="match status" value="1"/>
</dbReference>
<name>A0ABW8RHH4_9BACI</name>
<evidence type="ECO:0000313" key="2">
    <source>
        <dbReference type="EMBL" id="MFK9092957.1"/>
    </source>
</evidence>
<dbReference type="Pfam" id="PF12679">
    <property type="entry name" value="ABC2_membrane_2"/>
    <property type="match status" value="1"/>
</dbReference>
<keyword evidence="3" id="KW-1185">Reference proteome</keyword>
<protein>
    <submittedName>
        <fullName evidence="2">ABC transporter permease</fullName>
    </submittedName>
</protein>
<feature type="transmembrane region" description="Helical" evidence="1">
    <location>
        <begin position="186"/>
        <end position="206"/>
    </location>
</feature>
<keyword evidence="1" id="KW-1133">Transmembrane helix</keyword>
<feature type="transmembrane region" description="Helical" evidence="1">
    <location>
        <begin position="21"/>
        <end position="42"/>
    </location>
</feature>
<keyword evidence="1" id="KW-0812">Transmembrane</keyword>
<gene>
    <name evidence="2" type="ORF">ACJEBI_15905</name>
</gene>
<organism evidence="2 3">
    <name type="scientific">Bacillus salipaludis</name>
    <dbReference type="NCBI Taxonomy" id="2547811"/>
    <lineage>
        <taxon>Bacteria</taxon>
        <taxon>Bacillati</taxon>
        <taxon>Bacillota</taxon>
        <taxon>Bacilli</taxon>
        <taxon>Bacillales</taxon>
        <taxon>Bacillaceae</taxon>
        <taxon>Bacillus</taxon>
    </lineage>
</organism>
<accession>A0ABW8RHH4</accession>
<evidence type="ECO:0000313" key="3">
    <source>
        <dbReference type="Proteomes" id="UP001623041"/>
    </source>
</evidence>
<dbReference type="EMBL" id="JBJHQH010000011">
    <property type="protein sequence ID" value="MFK9092957.1"/>
    <property type="molecule type" value="Genomic_DNA"/>
</dbReference>
<comment type="caution">
    <text evidence="2">The sequence shown here is derived from an EMBL/GenBank/DDBJ whole genome shotgun (WGS) entry which is preliminary data.</text>
</comment>
<evidence type="ECO:0000256" key="1">
    <source>
        <dbReference type="SAM" id="Phobius"/>
    </source>
</evidence>
<sequence length="259" mass="28404">MSQWMTLLQKEIVEMWRNFKWIWVPITFILIGVQQPITTYYMPQILDLAGGLPEGAVIKIPTPTAGEVLIQGLGQYTTLGVLIIVLSTMGILAAERKSGVAAMILVKPVSYRSFVTAKWAGGVLLVWFSFLIGYLATWYYTGILFEWIPVEDFFQSFFFYGLWLTVILTITMFFSASLLAPGIAGFSSLAVVIVVNLVSSTISNLLEWSPSQLTGYAGEILLGKGISDDTLPASIIAAGCIVILLALSVVIFKKKELAS</sequence>
<dbReference type="RefSeq" id="WP_406581511.1">
    <property type="nucleotide sequence ID" value="NZ_JBJHQH010000011.1"/>
</dbReference>
<dbReference type="PANTHER" id="PTHR37305">
    <property type="entry name" value="INTEGRAL MEMBRANE PROTEIN-RELATED"/>
    <property type="match status" value="1"/>
</dbReference>
<feature type="transmembrane region" description="Helical" evidence="1">
    <location>
        <begin position="231"/>
        <end position="252"/>
    </location>
</feature>
<feature type="transmembrane region" description="Helical" evidence="1">
    <location>
        <begin position="157"/>
        <end position="179"/>
    </location>
</feature>
<dbReference type="Proteomes" id="UP001623041">
    <property type="component" value="Unassembled WGS sequence"/>
</dbReference>
<proteinExistence type="predicted"/>
<reference evidence="2 3" key="1">
    <citation type="submission" date="2024-11" db="EMBL/GenBank/DDBJ databases">
        <authorList>
            <person name="Lucas J.A."/>
        </authorList>
    </citation>
    <scope>NUCLEOTIDE SEQUENCE [LARGE SCALE GENOMIC DNA]</scope>
    <source>
        <strain evidence="2 3">Z 5.4</strain>
    </source>
</reference>
<feature type="transmembrane region" description="Helical" evidence="1">
    <location>
        <begin position="115"/>
        <end position="137"/>
    </location>
</feature>
<keyword evidence="1" id="KW-0472">Membrane</keyword>
<feature type="transmembrane region" description="Helical" evidence="1">
    <location>
        <begin position="73"/>
        <end position="94"/>
    </location>
</feature>